<feature type="chain" id="PRO_5011638184" description="MetA-pathway of phenol degradation" evidence="1">
    <location>
        <begin position="21"/>
        <end position="323"/>
    </location>
</feature>
<evidence type="ECO:0000256" key="1">
    <source>
        <dbReference type="SAM" id="SignalP"/>
    </source>
</evidence>
<sequence>MKNKSSILLLLLFVCQLASATEKDTITRFTYQKMHLKSLSLEDDCDACGCSASGGSMGFSSMLNSNFVGIRYFYQSYTSRDGIFANSPWVDENFNTAQVWARIPVANKIQISALVPYHFHNRMLSTGEENIDGLGDITVLAMYTAIQTMKDSAVYSHKLQLGGGVKAPTGKYKSSNNLGTVNPGFQLGTGSWDYLLAAEYVVQRKKLGLNTMANYTFKTENKKLYQFGNQFNYGSTLFYLFDVDQIKLVPQVGFAGEVYETNRQYKQDVPDTSGDILFGKFGVEAGINKFSVGVNAMAPINQNLTGGKVEANYRWSVNLNYSL</sequence>
<gene>
    <name evidence="2" type="ORF">SAMN04487935_1009</name>
</gene>
<proteinExistence type="predicted"/>
<organism evidence="2 3">
    <name type="scientific">Flavobacterium noncentrifugens</name>
    <dbReference type="NCBI Taxonomy" id="1128970"/>
    <lineage>
        <taxon>Bacteria</taxon>
        <taxon>Pseudomonadati</taxon>
        <taxon>Bacteroidota</taxon>
        <taxon>Flavobacteriia</taxon>
        <taxon>Flavobacteriales</taxon>
        <taxon>Flavobacteriaceae</taxon>
        <taxon>Flavobacterium</taxon>
    </lineage>
</organism>
<reference evidence="2 3" key="1">
    <citation type="submission" date="2016-10" db="EMBL/GenBank/DDBJ databases">
        <authorList>
            <person name="de Groot N.N."/>
        </authorList>
    </citation>
    <scope>NUCLEOTIDE SEQUENCE [LARGE SCALE GENOMIC DNA]</scope>
    <source>
        <strain evidence="2 3">CGMCC 1.10076</strain>
    </source>
</reference>
<name>A0A1G8UQC6_9FLAO</name>
<keyword evidence="1" id="KW-0732">Signal</keyword>
<dbReference type="STRING" id="1128970.SAMN04487935_1009"/>
<dbReference type="RefSeq" id="WP_091392485.1">
    <property type="nucleotide sequence ID" value="NZ_BKAI01000018.1"/>
</dbReference>
<dbReference type="OrthoDB" id="1405967at2"/>
<feature type="signal peptide" evidence="1">
    <location>
        <begin position="1"/>
        <end position="20"/>
    </location>
</feature>
<evidence type="ECO:0000313" key="2">
    <source>
        <dbReference type="EMBL" id="SDJ56003.1"/>
    </source>
</evidence>
<dbReference type="Proteomes" id="UP000199580">
    <property type="component" value="Unassembled WGS sequence"/>
</dbReference>
<evidence type="ECO:0000313" key="3">
    <source>
        <dbReference type="Proteomes" id="UP000199580"/>
    </source>
</evidence>
<protein>
    <recommendedName>
        <fullName evidence="4">MetA-pathway of phenol degradation</fullName>
    </recommendedName>
</protein>
<dbReference type="AlphaFoldDB" id="A0A1G8UQC6"/>
<keyword evidence="3" id="KW-1185">Reference proteome</keyword>
<evidence type="ECO:0008006" key="4">
    <source>
        <dbReference type="Google" id="ProtNLM"/>
    </source>
</evidence>
<dbReference type="EMBL" id="FNEZ01000002">
    <property type="protein sequence ID" value="SDJ56003.1"/>
    <property type="molecule type" value="Genomic_DNA"/>
</dbReference>
<accession>A0A1G8UQC6</accession>